<name>A0A377A3J0_ECOLX</name>
<proteinExistence type="predicted"/>
<evidence type="ECO:0000313" key="1">
    <source>
        <dbReference type="EMBL" id="STK91436.1"/>
    </source>
</evidence>
<protein>
    <submittedName>
        <fullName evidence="1">Uncharacterized protein</fullName>
    </submittedName>
</protein>
<reference evidence="1 2" key="1">
    <citation type="submission" date="2018-06" db="EMBL/GenBank/DDBJ databases">
        <authorList>
            <consortium name="Pathogen Informatics"/>
            <person name="Doyle S."/>
        </authorList>
    </citation>
    <scope>NUCLEOTIDE SEQUENCE [LARGE SCALE GENOMIC DNA]</scope>
    <source>
        <strain evidence="1 2">NCTC8179</strain>
    </source>
</reference>
<sequence>MPDGSIEQWDELVFLVNTGCIRQCFIPNSIYTDTGHCNCVRWWFRGREYVGGDQLEHYRLHSSLQLWS</sequence>
<organism evidence="1 2">
    <name type="scientific">Escherichia coli</name>
    <dbReference type="NCBI Taxonomy" id="562"/>
    <lineage>
        <taxon>Bacteria</taxon>
        <taxon>Pseudomonadati</taxon>
        <taxon>Pseudomonadota</taxon>
        <taxon>Gammaproteobacteria</taxon>
        <taxon>Enterobacterales</taxon>
        <taxon>Enterobacteriaceae</taxon>
        <taxon>Escherichia</taxon>
    </lineage>
</organism>
<dbReference type="EMBL" id="UGEB01000001">
    <property type="protein sequence ID" value="STK91436.1"/>
    <property type="molecule type" value="Genomic_DNA"/>
</dbReference>
<gene>
    <name evidence="1" type="ORF">NCTC8179_04001</name>
</gene>
<accession>A0A377A3J0</accession>
<evidence type="ECO:0000313" key="2">
    <source>
        <dbReference type="Proteomes" id="UP000255543"/>
    </source>
</evidence>
<dbReference type="Proteomes" id="UP000255543">
    <property type="component" value="Unassembled WGS sequence"/>
</dbReference>
<dbReference type="AlphaFoldDB" id="A0A377A3J0"/>